<sequence>MNHSIKSRFILIYVVLVLISMFIASTFIIDRLENVQIETATSSMVRTMDTLATTTSAFFKDNNYETLPQLDATLKDWGISSEESAYIISPDKAPKILASTENISPKESEDAYSVKFIEPKLVMDAASGKTREKIVEYENQKDVEKHIARPILSGDGSILAIIYMTRNLNSIYSVIDDSKVIITYATLISLITTSILGYFIANSITGPIRALTKKAKALAKGNFNQSIEVKSKDEIGELGMMFNFLTKELRESIEKMDLERSKLDTIFNYMAEGVIAIDRNNRLIHANSIAKKILNISEKDFYRVINLKSINLNNIDYKNEESLRGEELTKIANSFYKIKYAPYKSDALINSGLIIVLQDVDKEHMLDIMRKEFVANVSHELKTPITTIKSYTETLLDSDLDKDSQRNFLKVIDRENSRMSRIVTDLLYLSNIDYNKDNVSLESIDTYEFIAEAIESQSILIVQKNHKIELNIDMDIKDIYAERNGADQILTNIISNACKYTPENGKIVIDATNVGDLVEIKVEDNGIGIPKEDLPRISERFYRVEKGRSRQMGGTGLGLSIASEMIKSFGGSLKIDSVFGEGTIVTLLFKASEGDDNDEEIA</sequence>
<keyword evidence="5 12" id="KW-0808">Transferase</keyword>
<evidence type="ECO:0000256" key="3">
    <source>
        <dbReference type="ARBA" id="ARBA00012438"/>
    </source>
</evidence>
<dbReference type="InterPro" id="IPR003661">
    <property type="entry name" value="HisK_dim/P_dom"/>
</dbReference>
<dbReference type="PANTHER" id="PTHR45453">
    <property type="entry name" value="PHOSPHATE REGULON SENSOR PROTEIN PHOR"/>
    <property type="match status" value="1"/>
</dbReference>
<dbReference type="GeneID" id="83862419"/>
<reference evidence="12 13" key="1">
    <citation type="submission" date="2018-06" db="EMBL/GenBank/DDBJ databases">
        <authorList>
            <consortium name="Pathogen Informatics"/>
            <person name="Doyle S."/>
        </authorList>
    </citation>
    <scope>NUCLEOTIDE SEQUENCE [LARGE SCALE GENOMIC DNA]</scope>
    <source>
        <strain evidence="12 13">NCTC13076</strain>
    </source>
</reference>
<evidence type="ECO:0000256" key="4">
    <source>
        <dbReference type="ARBA" id="ARBA00022553"/>
    </source>
</evidence>
<dbReference type="SUPFAM" id="SSF55874">
    <property type="entry name" value="ATPase domain of HSP90 chaperone/DNA topoisomerase II/histidine kinase"/>
    <property type="match status" value="1"/>
</dbReference>
<dbReference type="Proteomes" id="UP000250070">
    <property type="component" value="Unassembled WGS sequence"/>
</dbReference>
<evidence type="ECO:0000256" key="7">
    <source>
        <dbReference type="ARBA" id="ARBA00023012"/>
    </source>
</evidence>
<dbReference type="InterPro" id="IPR050351">
    <property type="entry name" value="BphY/WalK/GraS-like"/>
</dbReference>
<dbReference type="OrthoDB" id="9813151at2"/>
<dbReference type="Gene3D" id="1.10.287.130">
    <property type="match status" value="1"/>
</dbReference>
<dbReference type="CDD" id="cd00082">
    <property type="entry name" value="HisKA"/>
    <property type="match status" value="1"/>
</dbReference>
<evidence type="ECO:0000256" key="2">
    <source>
        <dbReference type="ARBA" id="ARBA00004370"/>
    </source>
</evidence>
<dbReference type="FunFam" id="3.30.565.10:FF:000006">
    <property type="entry name" value="Sensor histidine kinase WalK"/>
    <property type="match status" value="1"/>
</dbReference>
<dbReference type="PANTHER" id="PTHR45453:SF1">
    <property type="entry name" value="PHOSPHATE REGULON SENSOR PROTEIN PHOR"/>
    <property type="match status" value="1"/>
</dbReference>
<dbReference type="SMART" id="SM00388">
    <property type="entry name" value="HisKA"/>
    <property type="match status" value="1"/>
</dbReference>
<dbReference type="SUPFAM" id="SSF55785">
    <property type="entry name" value="PYP-like sensor domain (PAS domain)"/>
    <property type="match status" value="1"/>
</dbReference>
<dbReference type="InterPro" id="IPR035965">
    <property type="entry name" value="PAS-like_dom_sf"/>
</dbReference>
<dbReference type="GO" id="GO:0000155">
    <property type="term" value="F:phosphorelay sensor kinase activity"/>
    <property type="evidence" value="ECO:0007669"/>
    <property type="project" value="InterPro"/>
</dbReference>
<dbReference type="InterPro" id="IPR003594">
    <property type="entry name" value="HATPase_dom"/>
</dbReference>
<dbReference type="InterPro" id="IPR005467">
    <property type="entry name" value="His_kinase_dom"/>
</dbReference>
<dbReference type="Pfam" id="PF02518">
    <property type="entry name" value="HATPase_c"/>
    <property type="match status" value="1"/>
</dbReference>
<dbReference type="AlphaFoldDB" id="A0A2X1XTJ4"/>
<accession>A0A2X1XTJ4</accession>
<comment type="catalytic activity">
    <reaction evidence="1">
        <text>ATP + protein L-histidine = ADP + protein N-phospho-L-histidine.</text>
        <dbReference type="EC" id="2.7.13.3"/>
    </reaction>
</comment>
<dbReference type="STRING" id="54005.HMPREF3229_01462"/>
<organism evidence="12 13">
    <name type="scientific">Peptoniphilus harei</name>
    <dbReference type="NCBI Taxonomy" id="54005"/>
    <lineage>
        <taxon>Bacteria</taxon>
        <taxon>Bacillati</taxon>
        <taxon>Bacillota</taxon>
        <taxon>Tissierellia</taxon>
        <taxon>Tissierellales</taxon>
        <taxon>Peptoniphilaceae</taxon>
        <taxon>Peptoniphilus</taxon>
    </lineage>
</organism>
<protein>
    <recommendedName>
        <fullName evidence="3">histidine kinase</fullName>
        <ecNumber evidence="3">2.7.13.3</ecNumber>
    </recommendedName>
</protein>
<dbReference type="CDD" id="cd00075">
    <property type="entry name" value="HATPase"/>
    <property type="match status" value="1"/>
</dbReference>
<dbReference type="InterPro" id="IPR036890">
    <property type="entry name" value="HATPase_C_sf"/>
</dbReference>
<feature type="domain" description="HAMP" evidence="11">
    <location>
        <begin position="202"/>
        <end position="254"/>
    </location>
</feature>
<evidence type="ECO:0000256" key="1">
    <source>
        <dbReference type="ARBA" id="ARBA00000085"/>
    </source>
</evidence>
<gene>
    <name evidence="12" type="primary">yycG_1</name>
    <name evidence="12" type="ORF">NCTC13076_00914</name>
</gene>
<dbReference type="GO" id="GO:0005886">
    <property type="term" value="C:plasma membrane"/>
    <property type="evidence" value="ECO:0007669"/>
    <property type="project" value="TreeGrafter"/>
</dbReference>
<dbReference type="FunFam" id="1.10.287.130:FF:000001">
    <property type="entry name" value="Two-component sensor histidine kinase"/>
    <property type="match status" value="1"/>
</dbReference>
<evidence type="ECO:0000256" key="5">
    <source>
        <dbReference type="ARBA" id="ARBA00022679"/>
    </source>
</evidence>
<dbReference type="SMART" id="SM00304">
    <property type="entry name" value="HAMP"/>
    <property type="match status" value="1"/>
</dbReference>
<dbReference type="PRINTS" id="PR00344">
    <property type="entry name" value="BCTRLSENSOR"/>
</dbReference>
<keyword evidence="6 12" id="KW-0418">Kinase</keyword>
<dbReference type="InterPro" id="IPR036097">
    <property type="entry name" value="HisK_dim/P_sf"/>
</dbReference>
<dbReference type="SMART" id="SM00387">
    <property type="entry name" value="HATPase_c"/>
    <property type="match status" value="1"/>
</dbReference>
<evidence type="ECO:0000259" key="11">
    <source>
        <dbReference type="PROSITE" id="PS50885"/>
    </source>
</evidence>
<evidence type="ECO:0000259" key="10">
    <source>
        <dbReference type="PROSITE" id="PS50109"/>
    </source>
</evidence>
<dbReference type="SUPFAM" id="SSF47384">
    <property type="entry name" value="Homodimeric domain of signal transducing histidine kinase"/>
    <property type="match status" value="1"/>
</dbReference>
<feature type="transmembrane region" description="Helical" evidence="9">
    <location>
        <begin position="9"/>
        <end position="29"/>
    </location>
</feature>
<dbReference type="RefSeq" id="WP_112889677.1">
    <property type="nucleotide sequence ID" value="NZ_CP068103.1"/>
</dbReference>
<dbReference type="CDD" id="cd06225">
    <property type="entry name" value="HAMP"/>
    <property type="match status" value="1"/>
</dbReference>
<dbReference type="SUPFAM" id="SSF158472">
    <property type="entry name" value="HAMP domain-like"/>
    <property type="match status" value="1"/>
</dbReference>
<keyword evidence="9" id="KW-1133">Transmembrane helix</keyword>
<evidence type="ECO:0000256" key="9">
    <source>
        <dbReference type="SAM" id="Phobius"/>
    </source>
</evidence>
<dbReference type="Gene3D" id="6.10.340.10">
    <property type="match status" value="1"/>
</dbReference>
<dbReference type="EMBL" id="UATM01000032">
    <property type="protein sequence ID" value="SPY47018.1"/>
    <property type="molecule type" value="Genomic_DNA"/>
</dbReference>
<feature type="transmembrane region" description="Helical" evidence="9">
    <location>
        <begin position="181"/>
        <end position="201"/>
    </location>
</feature>
<dbReference type="InterPro" id="IPR003660">
    <property type="entry name" value="HAMP_dom"/>
</dbReference>
<dbReference type="InterPro" id="IPR004358">
    <property type="entry name" value="Sig_transdc_His_kin-like_C"/>
</dbReference>
<dbReference type="Pfam" id="PF00512">
    <property type="entry name" value="HisKA"/>
    <property type="match status" value="1"/>
</dbReference>
<proteinExistence type="predicted"/>
<dbReference type="EC" id="2.7.13.3" evidence="3"/>
<keyword evidence="4" id="KW-0597">Phosphoprotein</keyword>
<dbReference type="PROSITE" id="PS50885">
    <property type="entry name" value="HAMP"/>
    <property type="match status" value="1"/>
</dbReference>
<evidence type="ECO:0000256" key="8">
    <source>
        <dbReference type="ARBA" id="ARBA00023136"/>
    </source>
</evidence>
<dbReference type="Pfam" id="PF00672">
    <property type="entry name" value="HAMP"/>
    <property type="match status" value="1"/>
</dbReference>
<keyword evidence="8 9" id="KW-0472">Membrane</keyword>
<evidence type="ECO:0000256" key="6">
    <source>
        <dbReference type="ARBA" id="ARBA00022777"/>
    </source>
</evidence>
<keyword evidence="7" id="KW-0902">Two-component regulatory system</keyword>
<comment type="subcellular location">
    <subcellularLocation>
        <location evidence="2">Membrane</location>
    </subcellularLocation>
</comment>
<evidence type="ECO:0000313" key="13">
    <source>
        <dbReference type="Proteomes" id="UP000250070"/>
    </source>
</evidence>
<dbReference type="PROSITE" id="PS50109">
    <property type="entry name" value="HIS_KIN"/>
    <property type="match status" value="1"/>
</dbReference>
<name>A0A2X1XTJ4_9FIRM</name>
<feature type="domain" description="Histidine kinase" evidence="10">
    <location>
        <begin position="376"/>
        <end position="593"/>
    </location>
</feature>
<dbReference type="Gene3D" id="3.30.450.20">
    <property type="entry name" value="PAS domain"/>
    <property type="match status" value="1"/>
</dbReference>
<dbReference type="Gene3D" id="3.30.565.10">
    <property type="entry name" value="Histidine kinase-like ATPase, C-terminal domain"/>
    <property type="match status" value="1"/>
</dbReference>
<dbReference type="GO" id="GO:0016036">
    <property type="term" value="P:cellular response to phosphate starvation"/>
    <property type="evidence" value="ECO:0007669"/>
    <property type="project" value="TreeGrafter"/>
</dbReference>
<evidence type="ECO:0000313" key="12">
    <source>
        <dbReference type="EMBL" id="SPY47018.1"/>
    </source>
</evidence>
<keyword evidence="9" id="KW-0812">Transmembrane</keyword>
<dbReference type="GO" id="GO:0004721">
    <property type="term" value="F:phosphoprotein phosphatase activity"/>
    <property type="evidence" value="ECO:0007669"/>
    <property type="project" value="TreeGrafter"/>
</dbReference>